<dbReference type="SMART" id="SM00507">
    <property type="entry name" value="HNHc"/>
    <property type="match status" value="1"/>
</dbReference>
<dbReference type="Pfam" id="PF02720">
    <property type="entry name" value="DUF222"/>
    <property type="match status" value="1"/>
</dbReference>
<keyword evidence="5" id="KW-1185">Reference proteome</keyword>
<gene>
    <name evidence="4" type="ORF">SAMN04489806_0642</name>
</gene>
<dbReference type="GO" id="GO:0008270">
    <property type="term" value="F:zinc ion binding"/>
    <property type="evidence" value="ECO:0007669"/>
    <property type="project" value="InterPro"/>
</dbReference>
<dbReference type="InterPro" id="IPR003870">
    <property type="entry name" value="DUF222"/>
</dbReference>
<organism evidence="4 5">
    <name type="scientific">Paramicrobacterium humi</name>
    <dbReference type="NCBI Taxonomy" id="640635"/>
    <lineage>
        <taxon>Bacteria</taxon>
        <taxon>Bacillati</taxon>
        <taxon>Actinomycetota</taxon>
        <taxon>Actinomycetes</taxon>
        <taxon>Micrococcales</taxon>
        <taxon>Microbacteriaceae</taxon>
        <taxon>Paramicrobacterium</taxon>
    </lineage>
</organism>
<dbReference type="OrthoDB" id="5177627at2"/>
<dbReference type="Gene3D" id="1.10.30.50">
    <property type="match status" value="1"/>
</dbReference>
<dbReference type="Pfam" id="PF01844">
    <property type="entry name" value="HNH"/>
    <property type="match status" value="1"/>
</dbReference>
<dbReference type="Proteomes" id="UP000199183">
    <property type="component" value="Unassembled WGS sequence"/>
</dbReference>
<dbReference type="CDD" id="cd00085">
    <property type="entry name" value="HNHc"/>
    <property type="match status" value="1"/>
</dbReference>
<evidence type="ECO:0000256" key="2">
    <source>
        <dbReference type="SAM" id="MobiDB-lite"/>
    </source>
</evidence>
<dbReference type="AlphaFoldDB" id="A0A1H4JDN8"/>
<dbReference type="STRING" id="640635.SAMN04489806_0642"/>
<dbReference type="GO" id="GO:0003676">
    <property type="term" value="F:nucleic acid binding"/>
    <property type="evidence" value="ECO:0007669"/>
    <property type="project" value="InterPro"/>
</dbReference>
<feature type="domain" description="HNH nuclease" evidence="3">
    <location>
        <begin position="377"/>
        <end position="429"/>
    </location>
</feature>
<sequence length="494" mass="53761">METPAHGGVVEVAAVAADSAARLREAVPHTAAAASDHRLLDAVARVAELGRACQLAMGVLAAEVATRSARVDGIDTLATRNGQKDAAGLLQLAGRVSRDAARRYLAYGEAIVDRDALTGAPLPPRWERVSEAAFAGEVDAEAVVPVLRHLEEVRLSADSDLLDAAESGMMRIASQGTPEYTGQQMRVWKEALDPDGARPREEKQRRSRFFRIGRENSEGMTPVRGLLTPEAGAHLRTALSTFTNPRVSRVAFPTEAEQQKIDELEAALPDGVGTYDLDPRTRDQKLHDILDGLITSGHRAAASGGDNRRTMTQLIATIGLDELRCGDGVAWVDGMSEPLGPATTERIRCDQGFRTLLLGDEGEALWLGKKREMFTRKQKLAIAARDGGCAWPGCDAPAEWCEVHHVTYRRNGGTTDIDNGILLCGPHHHVLHAQDWDIRMSEGVPYLRPPAYLHRGDGQIRLGQNRVREVRRLRRQRRRANSGSAKGADPPDTG</sequence>
<evidence type="ECO:0000256" key="1">
    <source>
        <dbReference type="ARBA" id="ARBA00023450"/>
    </source>
</evidence>
<dbReference type="GO" id="GO:0004519">
    <property type="term" value="F:endonuclease activity"/>
    <property type="evidence" value="ECO:0007669"/>
    <property type="project" value="InterPro"/>
</dbReference>
<evidence type="ECO:0000313" key="4">
    <source>
        <dbReference type="EMBL" id="SEB44321.1"/>
    </source>
</evidence>
<accession>A0A1H4JDN8</accession>
<protein>
    <recommendedName>
        <fullName evidence="3">HNH nuclease domain-containing protein</fullName>
    </recommendedName>
</protein>
<dbReference type="InterPro" id="IPR003615">
    <property type="entry name" value="HNH_nuc"/>
</dbReference>
<dbReference type="RefSeq" id="WP_091179745.1">
    <property type="nucleotide sequence ID" value="NZ_FNRY01000001.1"/>
</dbReference>
<name>A0A1H4JDN8_9MICO</name>
<dbReference type="EMBL" id="FNRY01000001">
    <property type="protein sequence ID" value="SEB44321.1"/>
    <property type="molecule type" value="Genomic_DNA"/>
</dbReference>
<reference evidence="4 5" key="1">
    <citation type="submission" date="2016-10" db="EMBL/GenBank/DDBJ databases">
        <authorList>
            <person name="de Groot N.N."/>
        </authorList>
    </citation>
    <scope>NUCLEOTIDE SEQUENCE [LARGE SCALE GENOMIC DNA]</scope>
    <source>
        <strain evidence="4 5">DSM 21799</strain>
    </source>
</reference>
<proteinExistence type="inferred from homology"/>
<feature type="region of interest" description="Disordered" evidence="2">
    <location>
        <begin position="474"/>
        <end position="494"/>
    </location>
</feature>
<dbReference type="InterPro" id="IPR002711">
    <property type="entry name" value="HNH"/>
</dbReference>
<evidence type="ECO:0000259" key="3">
    <source>
        <dbReference type="SMART" id="SM00507"/>
    </source>
</evidence>
<evidence type="ECO:0000313" key="5">
    <source>
        <dbReference type="Proteomes" id="UP000199183"/>
    </source>
</evidence>
<comment type="similarity">
    <text evidence="1">Belongs to the Rv1128c/1148c/1588c/1702c/1945/3466 family.</text>
</comment>